<dbReference type="Proteomes" id="UP000031967">
    <property type="component" value="Unassembled WGS sequence"/>
</dbReference>
<organism evidence="1 2">
    <name type="scientific">Gordoniibacillus kamchatkensis</name>
    <dbReference type="NCBI Taxonomy" id="1590651"/>
    <lineage>
        <taxon>Bacteria</taxon>
        <taxon>Bacillati</taxon>
        <taxon>Bacillota</taxon>
        <taxon>Bacilli</taxon>
        <taxon>Bacillales</taxon>
        <taxon>Paenibacillaceae</taxon>
        <taxon>Gordoniibacillus</taxon>
    </lineage>
</organism>
<sequence length="71" mass="8527">MQIFHREGRSSERRRRPSPFASRKFFKFKDGQEQEGEQERTAVFLFNLHMYRTLALQGGVHTKTFYQEVMA</sequence>
<accession>A0ABR5A3V0</accession>
<evidence type="ECO:0000313" key="1">
    <source>
        <dbReference type="EMBL" id="KIL35724.1"/>
    </source>
</evidence>
<dbReference type="EMBL" id="JXAK01000120">
    <property type="protein sequence ID" value="KIL35724.1"/>
    <property type="molecule type" value="Genomic_DNA"/>
</dbReference>
<evidence type="ECO:0000313" key="2">
    <source>
        <dbReference type="Proteomes" id="UP000031967"/>
    </source>
</evidence>
<keyword evidence="2" id="KW-1185">Reference proteome</keyword>
<comment type="caution">
    <text evidence="1">The sequence shown here is derived from an EMBL/GenBank/DDBJ whole genome shotgun (WGS) entry which is preliminary data.</text>
</comment>
<proteinExistence type="predicted"/>
<name>A0ABR5A3V0_9BACL</name>
<reference evidence="1 2" key="1">
    <citation type="submission" date="2014-12" db="EMBL/GenBank/DDBJ databases">
        <title>Draft genome sequence of Paenibacillus kamchatkensis strain B-2647.</title>
        <authorList>
            <person name="Karlyshev A.V."/>
            <person name="Kudryashova E.B."/>
        </authorList>
    </citation>
    <scope>NUCLEOTIDE SEQUENCE [LARGE SCALE GENOMIC DNA]</scope>
    <source>
        <strain evidence="1 2">VKM B-2647</strain>
    </source>
</reference>
<gene>
    <name evidence="1" type="ORF">SD70_32030</name>
</gene>
<protein>
    <submittedName>
        <fullName evidence="1">Uncharacterized protein</fullName>
    </submittedName>
</protein>